<name>A0ABY7ZJ72_9ACTN</name>
<dbReference type="InterPro" id="IPR036365">
    <property type="entry name" value="PGBD-like_sf"/>
</dbReference>
<dbReference type="InterPro" id="IPR036366">
    <property type="entry name" value="PGBDSf"/>
</dbReference>
<dbReference type="RefSeq" id="WP_275029289.1">
    <property type="nucleotide sequence ID" value="NZ_CP118615.1"/>
</dbReference>
<dbReference type="SUPFAM" id="SSF47090">
    <property type="entry name" value="PGBD-like"/>
    <property type="match status" value="2"/>
</dbReference>
<dbReference type="InterPro" id="IPR002477">
    <property type="entry name" value="Peptidoglycan-bd-like"/>
</dbReference>
<evidence type="ECO:0000313" key="3">
    <source>
        <dbReference type="EMBL" id="WDZ82933.1"/>
    </source>
</evidence>
<protein>
    <submittedName>
        <fullName evidence="3">Peptidoglycan-binding protein</fullName>
    </submittedName>
</protein>
<dbReference type="Proteomes" id="UP001219605">
    <property type="component" value="Chromosome"/>
</dbReference>
<dbReference type="PROSITE" id="PS51318">
    <property type="entry name" value="TAT"/>
    <property type="match status" value="1"/>
</dbReference>
<feature type="domain" description="Peptidoglycan binding-like" evidence="2">
    <location>
        <begin position="250"/>
        <end position="305"/>
    </location>
</feature>
<gene>
    <name evidence="3" type="ORF">PVK37_20950</name>
</gene>
<evidence type="ECO:0000256" key="1">
    <source>
        <dbReference type="SAM" id="MobiDB-lite"/>
    </source>
</evidence>
<sequence>MTTLDAVPALRGTDPGTGAAVRRTPVRAGRTRAAWTLSRRALIQAGTAVGMAALSVFPAARRAYADGYTIYGSCPSYASDHNCSPGCGPSTIFADACNTSGTYLGYHKNDGTTWILRPNECYSGTYDGWLWHYQGPCGACACSVERRCHDGYRKTSAGWVRSICRWNTQCGCLGTVSWPAVRRGNTGVNVHTVQHLLTARGHATGIDGVFGSDTEAKVRSFQTAAGLTVTGVVDATTWPSLVVSVRSGNTGQAVSGLQRQLNRHAYGLVVDGVFGGLTDSAVRDFQRQNGLTADGIAGVNTWRTLTGGAV</sequence>
<dbReference type="EMBL" id="CP118615">
    <property type="protein sequence ID" value="WDZ82933.1"/>
    <property type="molecule type" value="Genomic_DNA"/>
</dbReference>
<evidence type="ECO:0000313" key="4">
    <source>
        <dbReference type="Proteomes" id="UP001219605"/>
    </source>
</evidence>
<keyword evidence="4" id="KW-1185">Reference proteome</keyword>
<accession>A0ABY7ZJ72</accession>
<feature type="domain" description="Peptidoglycan binding-like" evidence="2">
    <location>
        <begin position="187"/>
        <end position="238"/>
    </location>
</feature>
<feature type="region of interest" description="Disordered" evidence="1">
    <location>
        <begin position="1"/>
        <end position="22"/>
    </location>
</feature>
<reference evidence="3 4" key="1">
    <citation type="submission" date="2023-02" db="EMBL/GenBank/DDBJ databases">
        <authorList>
            <person name="Mo P."/>
        </authorList>
    </citation>
    <scope>NUCLEOTIDE SEQUENCE [LARGE SCALE GENOMIC DNA]</scope>
    <source>
        <strain evidence="3 4">HUAS 3</strain>
    </source>
</reference>
<dbReference type="Pfam" id="PF01471">
    <property type="entry name" value="PG_binding_1"/>
    <property type="match status" value="2"/>
</dbReference>
<dbReference type="Gene3D" id="1.10.101.10">
    <property type="entry name" value="PGBD-like superfamily/PGBD"/>
    <property type="match status" value="2"/>
</dbReference>
<organism evidence="3 4">
    <name type="scientific">Micromonospora cathayae</name>
    <dbReference type="NCBI Taxonomy" id="3028804"/>
    <lineage>
        <taxon>Bacteria</taxon>
        <taxon>Bacillati</taxon>
        <taxon>Actinomycetota</taxon>
        <taxon>Actinomycetes</taxon>
        <taxon>Micromonosporales</taxon>
        <taxon>Micromonosporaceae</taxon>
        <taxon>Micromonospora</taxon>
    </lineage>
</organism>
<evidence type="ECO:0000259" key="2">
    <source>
        <dbReference type="Pfam" id="PF01471"/>
    </source>
</evidence>
<dbReference type="InterPro" id="IPR006311">
    <property type="entry name" value="TAT_signal"/>
</dbReference>
<proteinExistence type="predicted"/>